<feature type="domain" description="DNA ligase D polymerase" evidence="1">
    <location>
        <begin position="138"/>
        <end position="378"/>
    </location>
</feature>
<evidence type="ECO:0000313" key="2">
    <source>
        <dbReference type="EMBL" id="MBD7936264.1"/>
    </source>
</evidence>
<dbReference type="InterPro" id="IPR014143">
    <property type="entry name" value="NHEJ_ligase_prk"/>
</dbReference>
<dbReference type="NCBIfam" id="TIGR02776">
    <property type="entry name" value="NHEJ_ligase_prk"/>
    <property type="match status" value="1"/>
</dbReference>
<dbReference type="GO" id="GO:0016874">
    <property type="term" value="F:ligase activity"/>
    <property type="evidence" value="ECO:0007669"/>
    <property type="project" value="UniProtKB-KW"/>
</dbReference>
<keyword evidence="3" id="KW-1185">Reference proteome</keyword>
<dbReference type="Proteomes" id="UP000657931">
    <property type="component" value="Unassembled WGS sequence"/>
</dbReference>
<reference evidence="2 3" key="1">
    <citation type="submission" date="2020-08" db="EMBL/GenBank/DDBJ databases">
        <title>A Genomic Blueprint of the Chicken Gut Microbiome.</title>
        <authorList>
            <person name="Gilroy R."/>
            <person name="Ravi A."/>
            <person name="Getino M."/>
            <person name="Pursley I."/>
            <person name="Horton D.L."/>
            <person name="Alikhan N.-F."/>
            <person name="Baker D."/>
            <person name="Gharbi K."/>
            <person name="Hall N."/>
            <person name="Watson M."/>
            <person name="Adriaenssens E.M."/>
            <person name="Foster-Nyarko E."/>
            <person name="Jarju S."/>
            <person name="Secka A."/>
            <person name="Antonio M."/>
            <person name="Oren A."/>
            <person name="Chaudhuri R."/>
            <person name="La Ragione R.M."/>
            <person name="Hildebrand F."/>
            <person name="Pallen M.J."/>
        </authorList>
    </citation>
    <scope>NUCLEOTIDE SEQUENCE [LARGE SCALE GENOMIC DNA]</scope>
    <source>
        <strain evidence="2 3">Sa5YUA1</strain>
    </source>
</reference>
<comment type="caution">
    <text evidence="2">The sequence shown here is derived from an EMBL/GenBank/DDBJ whole genome shotgun (WGS) entry which is preliminary data.</text>
</comment>
<dbReference type="Pfam" id="PF21686">
    <property type="entry name" value="LigD_Prim-Pol"/>
    <property type="match status" value="1"/>
</dbReference>
<evidence type="ECO:0000313" key="3">
    <source>
        <dbReference type="Proteomes" id="UP000657931"/>
    </source>
</evidence>
<dbReference type="PANTHER" id="PTHR42705:SF2">
    <property type="entry name" value="BIFUNCTIONAL NON-HOMOLOGOUS END JOINING PROTEIN LIGD"/>
    <property type="match status" value="1"/>
</dbReference>
<accession>A0ABR8QL67</accession>
<name>A0ABR8QL67_9BACI</name>
<dbReference type="InterPro" id="IPR014145">
    <property type="entry name" value="LigD_pol_dom"/>
</dbReference>
<dbReference type="PANTHER" id="PTHR42705">
    <property type="entry name" value="BIFUNCTIONAL NON-HOMOLOGOUS END JOINING PROTEIN LIGD"/>
    <property type="match status" value="1"/>
</dbReference>
<dbReference type="Gene3D" id="3.90.920.10">
    <property type="entry name" value="DNA primase, PRIM domain"/>
    <property type="match status" value="1"/>
</dbReference>
<dbReference type="NCBIfam" id="TIGR02778">
    <property type="entry name" value="ligD_pol"/>
    <property type="match status" value="1"/>
</dbReference>
<proteinExistence type="predicted"/>
<dbReference type="InterPro" id="IPR052171">
    <property type="entry name" value="NHEJ_LigD"/>
</dbReference>
<dbReference type="EMBL" id="JACSQT010000001">
    <property type="protein sequence ID" value="MBD7936264.1"/>
    <property type="molecule type" value="Genomic_DNA"/>
</dbReference>
<evidence type="ECO:0000259" key="1">
    <source>
        <dbReference type="Pfam" id="PF21686"/>
    </source>
</evidence>
<keyword evidence="2" id="KW-0436">Ligase</keyword>
<protein>
    <submittedName>
        <fullName evidence="2">DNA ligase D</fullName>
    </submittedName>
</protein>
<sequence>MLKVNMRKKGRFFITGWNITTNQFEYSIVQQNEVKVMGEFSEGLNEQELAILVKLIQKNGSKVNQTKYTISPSICIQLCFRDIIEDTFILPQFMQFLPNEQWDTCTWERLLIENANIDPSIEVTHPEKPLWDNPKINKEQLIAYLVSVSPRLLPFVKNRLLTTIRYPHGYIGREFFYQKNKPDYAPSFVTSFTKDEIDYILCNDLSTLVWLGNQLALEYHTPFETIDSEHPLEIVFDLDPPDETHFLLAVTVAQKLNKIFEELNIIGFPKLTGGKGIQVHIPIMHHHFSYEDTRLFTSFIASYLVEKNPDLYTTERMKKNRGKKLYIDYIQHAEGKTMIAPYSPRGREGAIVAAPLYWDEVDKQLQRKNFTLDNISKSRLTDPCPMASFFETKNDTIANIIHSLKKG</sequence>
<gene>
    <name evidence="2" type="primary">ligD</name>
    <name evidence="2" type="ORF">H9655_04425</name>
</gene>
<organism evidence="2 3">
    <name type="scientific">Cytobacillus stercorigallinarum</name>
    <dbReference type="NCBI Taxonomy" id="2762240"/>
    <lineage>
        <taxon>Bacteria</taxon>
        <taxon>Bacillati</taxon>
        <taxon>Bacillota</taxon>
        <taxon>Bacilli</taxon>
        <taxon>Bacillales</taxon>
        <taxon>Bacillaceae</taxon>
        <taxon>Cytobacillus</taxon>
    </lineage>
</organism>